<dbReference type="EMBL" id="VSWD01000005">
    <property type="protein sequence ID" value="KAK3101039.1"/>
    <property type="molecule type" value="Genomic_DNA"/>
</dbReference>
<protein>
    <submittedName>
        <fullName evidence="2">Uncharacterized protein</fullName>
    </submittedName>
</protein>
<dbReference type="PANTHER" id="PTHR19963">
    <property type="entry name" value="CCHC-TYPE DOMAIN-CONTAINING PROTEIN"/>
    <property type="match status" value="1"/>
</dbReference>
<name>A0AA89C4M1_PINIB</name>
<accession>A0AA89C4M1</accession>
<feature type="region of interest" description="Disordered" evidence="1">
    <location>
        <begin position="139"/>
        <end position="172"/>
    </location>
</feature>
<dbReference type="AlphaFoldDB" id="A0AA89C4M1"/>
<evidence type="ECO:0000313" key="3">
    <source>
        <dbReference type="Proteomes" id="UP001186944"/>
    </source>
</evidence>
<dbReference type="Proteomes" id="UP001186944">
    <property type="component" value="Unassembled WGS sequence"/>
</dbReference>
<feature type="region of interest" description="Disordered" evidence="1">
    <location>
        <begin position="377"/>
        <end position="438"/>
    </location>
</feature>
<keyword evidence="3" id="KW-1185">Reference proteome</keyword>
<sequence>MSETNPDNPDDSGIITFKQTTQHDSSPHDSIMHSSPSRGQPNIEPSKSVDTNDLLSSVQVLISSQFDRFNQSIREQLSYNDRKIDERLDYMQMALDKTISDTHRLREDFGKIQKENSQNSFESPPPLIYGPSRILGNRNFSNLGNGDNSSPNAKSTNSTSGTKKANVKPKSYDGSEDFGDYLSQFEIIADLNQWDYPTKSLQLASALTGHAVGILGELTPTNRRDFDSLVKALNTRFGSIERSELYRAKLKVLKQEKDQDISQLAQLAKKLTRQAYPHADQDMLGILSLDYFIDALPKSEMRLRIRESRPKNITEAETLAIRLNTYQVAESSTRNSVPVNAIRDNKASSPDPILNCLKDIQKSLDSNFGKLSKDIGQLKRNNGQSNFQRFNDWTPRRGNNQNFHATRNKQQGEGGRNEDVTTPSGAGSAYGSSSSFSTAGYMSSPKPITYKFKHYGHSMSYIDDYREEYTYSKFPKSEGQSVSSSCLCETRSPSIYVPVIPMMPLFRWIEQEPRLRINDGVRSKETKVKQQSSAVQITAVKTKSRLSKNKYQYLRTDMMQHLNQVEMAEWIRRSTLTQTTGVRIPVWSHES</sequence>
<feature type="compositionally biased region" description="Polar residues" evidence="1">
    <location>
        <begin position="139"/>
        <end position="163"/>
    </location>
</feature>
<gene>
    <name evidence="2" type="ORF">FSP39_000457</name>
</gene>
<feature type="compositionally biased region" description="Polar residues" evidence="1">
    <location>
        <begin position="379"/>
        <end position="411"/>
    </location>
</feature>
<feature type="region of interest" description="Disordered" evidence="1">
    <location>
        <begin position="1"/>
        <end position="49"/>
    </location>
</feature>
<reference evidence="2" key="1">
    <citation type="submission" date="2019-08" db="EMBL/GenBank/DDBJ databases">
        <title>The improved chromosome-level genome for the pearl oyster Pinctada fucata martensii using PacBio sequencing and Hi-C.</title>
        <authorList>
            <person name="Zheng Z."/>
        </authorList>
    </citation>
    <scope>NUCLEOTIDE SEQUENCE</scope>
    <source>
        <strain evidence="2">ZZ-2019</strain>
        <tissue evidence="2">Adductor muscle</tissue>
    </source>
</reference>
<dbReference type="PANTHER" id="PTHR19963:SF30">
    <property type="entry name" value="ENDONUCLEASE_EXONUCLEASE_PHOSPHATASE DOMAIN-CONTAINING PROTEIN"/>
    <property type="match status" value="1"/>
</dbReference>
<feature type="compositionally biased region" description="Polar residues" evidence="1">
    <location>
        <begin position="32"/>
        <end position="49"/>
    </location>
</feature>
<feature type="compositionally biased region" description="Low complexity" evidence="1">
    <location>
        <begin position="424"/>
        <end position="438"/>
    </location>
</feature>
<evidence type="ECO:0000313" key="2">
    <source>
        <dbReference type="EMBL" id="KAK3101039.1"/>
    </source>
</evidence>
<evidence type="ECO:0000256" key="1">
    <source>
        <dbReference type="SAM" id="MobiDB-lite"/>
    </source>
</evidence>
<comment type="caution">
    <text evidence="2">The sequence shown here is derived from an EMBL/GenBank/DDBJ whole genome shotgun (WGS) entry which is preliminary data.</text>
</comment>
<proteinExistence type="predicted"/>
<organism evidence="2 3">
    <name type="scientific">Pinctada imbricata</name>
    <name type="common">Atlantic pearl-oyster</name>
    <name type="synonym">Pinctada martensii</name>
    <dbReference type="NCBI Taxonomy" id="66713"/>
    <lineage>
        <taxon>Eukaryota</taxon>
        <taxon>Metazoa</taxon>
        <taxon>Spiralia</taxon>
        <taxon>Lophotrochozoa</taxon>
        <taxon>Mollusca</taxon>
        <taxon>Bivalvia</taxon>
        <taxon>Autobranchia</taxon>
        <taxon>Pteriomorphia</taxon>
        <taxon>Pterioida</taxon>
        <taxon>Pterioidea</taxon>
        <taxon>Pteriidae</taxon>
        <taxon>Pinctada</taxon>
    </lineage>
</organism>